<evidence type="ECO:0000256" key="3">
    <source>
        <dbReference type="ARBA" id="ARBA00022801"/>
    </source>
</evidence>
<keyword evidence="3" id="KW-0378">Hydrolase</keyword>
<evidence type="ECO:0000259" key="5">
    <source>
        <dbReference type="PROSITE" id="PS50106"/>
    </source>
</evidence>
<feature type="transmembrane region" description="Helical" evidence="4">
    <location>
        <begin position="57"/>
        <end position="79"/>
    </location>
</feature>
<evidence type="ECO:0000256" key="2">
    <source>
        <dbReference type="ARBA" id="ARBA00022670"/>
    </source>
</evidence>
<dbReference type="PROSITE" id="PS50106">
    <property type="entry name" value="PDZ"/>
    <property type="match status" value="1"/>
</dbReference>
<proteinExistence type="inferred from homology"/>
<dbReference type="CDD" id="cd00990">
    <property type="entry name" value="cpPDZ_AtDEGP1-like"/>
    <property type="match status" value="1"/>
</dbReference>
<keyword evidence="4" id="KW-1133">Transmembrane helix</keyword>
<comment type="caution">
    <text evidence="6">The sequence shown here is derived from an EMBL/GenBank/DDBJ whole genome shotgun (WGS) entry which is preliminary data.</text>
</comment>
<keyword evidence="7" id="KW-1185">Reference proteome</keyword>
<dbReference type="InterPro" id="IPR043504">
    <property type="entry name" value="Peptidase_S1_PA_chymotrypsin"/>
</dbReference>
<dbReference type="PANTHER" id="PTHR43343">
    <property type="entry name" value="PEPTIDASE S12"/>
    <property type="match status" value="1"/>
</dbReference>
<feature type="domain" description="PDZ" evidence="5">
    <location>
        <begin position="322"/>
        <end position="419"/>
    </location>
</feature>
<dbReference type="InterPro" id="IPR001940">
    <property type="entry name" value="Peptidase_S1C"/>
</dbReference>
<dbReference type="Gene3D" id="2.40.10.10">
    <property type="entry name" value="Trypsin-like serine proteases"/>
    <property type="match status" value="2"/>
</dbReference>
<dbReference type="Proteomes" id="UP001491310">
    <property type="component" value="Unassembled WGS sequence"/>
</dbReference>
<dbReference type="InterPro" id="IPR051201">
    <property type="entry name" value="Chloro_Bact_Ser_Proteases"/>
</dbReference>
<dbReference type="SUPFAM" id="SSF50494">
    <property type="entry name" value="Trypsin-like serine proteases"/>
    <property type="match status" value="1"/>
</dbReference>
<sequence>MLVSTVGAAPLCIYAARTILTDGSIGENPTALLAEQLMADLWQPPNSENGQKWQSRVASFFVAAGLALALLLGSSPIAFASVLSVPTSPATLEMKAPDMRDSDLTEEELQTVKLFMDNTPSVVNIANIAERTNFRTMDTVQVPQGTGSGFIWDRNGHVVTNFHVIRGASDIKVALIDSSVYPAKVIGGDPDKDIAVLQLQAPEEKLRELRPVTLGTSTNLLVGQKVYAIGNPFGLDHTLTQGIVSGLGRELATPGYRGVPIKNVIQTDAAINPGNSGGVLLNSKGRLVGINTAIADPTGKGANSGVGFAIPIDGTKGLVEQILQYGKVVRPILGITIAPPQTVRQIGVEGVLILEVPAGGPAANAGLKGTFRDERGRVVLGDVITAIDGREIKLQRELFEILDEKRPGDKVKVEVLRGDEKRVFDITLGGRDVLGTE</sequence>
<dbReference type="PRINTS" id="PR00834">
    <property type="entry name" value="PROTEASES2C"/>
</dbReference>
<dbReference type="Pfam" id="PF13180">
    <property type="entry name" value="PDZ_2"/>
    <property type="match status" value="1"/>
</dbReference>
<keyword evidence="4" id="KW-0472">Membrane</keyword>
<dbReference type="Pfam" id="PF13365">
    <property type="entry name" value="Trypsin_2"/>
    <property type="match status" value="1"/>
</dbReference>
<dbReference type="InterPro" id="IPR036034">
    <property type="entry name" value="PDZ_sf"/>
</dbReference>
<evidence type="ECO:0000313" key="7">
    <source>
        <dbReference type="Proteomes" id="UP001491310"/>
    </source>
</evidence>
<evidence type="ECO:0000313" key="6">
    <source>
        <dbReference type="EMBL" id="KAK9909815.1"/>
    </source>
</evidence>
<dbReference type="SUPFAM" id="SSF50156">
    <property type="entry name" value="PDZ domain-like"/>
    <property type="match status" value="1"/>
</dbReference>
<dbReference type="SMART" id="SM00228">
    <property type="entry name" value="PDZ"/>
    <property type="match status" value="1"/>
</dbReference>
<keyword evidence="4" id="KW-0812">Transmembrane</keyword>
<dbReference type="EMBL" id="JALJOT010000006">
    <property type="protein sequence ID" value="KAK9909815.1"/>
    <property type="molecule type" value="Genomic_DNA"/>
</dbReference>
<accession>A0ABR2YRU1</accession>
<name>A0ABR2YRU1_9CHLO</name>
<evidence type="ECO:0000256" key="4">
    <source>
        <dbReference type="SAM" id="Phobius"/>
    </source>
</evidence>
<dbReference type="InterPro" id="IPR039382">
    <property type="entry name" value="DEGP1/8_PDZ_dom"/>
</dbReference>
<dbReference type="Gene3D" id="2.30.42.10">
    <property type="match status" value="1"/>
</dbReference>
<dbReference type="InterPro" id="IPR001478">
    <property type="entry name" value="PDZ"/>
</dbReference>
<gene>
    <name evidence="6" type="ORF">WJX75_007805</name>
</gene>
<comment type="similarity">
    <text evidence="1">Belongs to the peptidase S1C family.</text>
</comment>
<dbReference type="PANTHER" id="PTHR43343:SF2">
    <property type="entry name" value="PDZ DOMAIN-CONTAINING PROTEIN"/>
    <property type="match status" value="1"/>
</dbReference>
<protein>
    <recommendedName>
        <fullName evidence="5">PDZ domain-containing protein</fullName>
    </recommendedName>
</protein>
<keyword evidence="2" id="KW-0645">Protease</keyword>
<organism evidence="6 7">
    <name type="scientific">Coccomyxa subellipsoidea</name>
    <dbReference type="NCBI Taxonomy" id="248742"/>
    <lineage>
        <taxon>Eukaryota</taxon>
        <taxon>Viridiplantae</taxon>
        <taxon>Chlorophyta</taxon>
        <taxon>core chlorophytes</taxon>
        <taxon>Trebouxiophyceae</taxon>
        <taxon>Trebouxiophyceae incertae sedis</taxon>
        <taxon>Coccomyxaceae</taxon>
        <taxon>Coccomyxa</taxon>
    </lineage>
</organism>
<reference evidence="6 7" key="1">
    <citation type="journal article" date="2024" name="Nat. Commun.">
        <title>Phylogenomics reveals the evolutionary origins of lichenization in chlorophyte algae.</title>
        <authorList>
            <person name="Puginier C."/>
            <person name="Libourel C."/>
            <person name="Otte J."/>
            <person name="Skaloud P."/>
            <person name="Haon M."/>
            <person name="Grisel S."/>
            <person name="Petersen M."/>
            <person name="Berrin J.G."/>
            <person name="Delaux P.M."/>
            <person name="Dal Grande F."/>
            <person name="Keller J."/>
        </authorList>
    </citation>
    <scope>NUCLEOTIDE SEQUENCE [LARGE SCALE GENOMIC DNA]</scope>
    <source>
        <strain evidence="6 7">SAG 216-7</strain>
    </source>
</reference>
<evidence type="ECO:0000256" key="1">
    <source>
        <dbReference type="ARBA" id="ARBA00010541"/>
    </source>
</evidence>
<dbReference type="InterPro" id="IPR009003">
    <property type="entry name" value="Peptidase_S1_PA"/>
</dbReference>